<evidence type="ECO:0000313" key="2">
    <source>
        <dbReference type="Proteomes" id="UP000054815"/>
    </source>
</evidence>
<protein>
    <submittedName>
        <fullName evidence="1">PiggyBac transposable element-derived protein 3</fullName>
    </submittedName>
</protein>
<proteinExistence type="predicted"/>
<dbReference type="GO" id="GO:0043565">
    <property type="term" value="F:sequence-specific DNA binding"/>
    <property type="evidence" value="ECO:0007669"/>
    <property type="project" value="TreeGrafter"/>
</dbReference>
<accession>A0A0V0YHI0</accession>
<dbReference type="AlphaFoldDB" id="A0A0V0YHI0"/>
<dbReference type="PANTHER" id="PTHR47055">
    <property type="entry name" value="DDE_TNP_1_7 DOMAIN-CONTAINING PROTEIN"/>
    <property type="match status" value="1"/>
</dbReference>
<dbReference type="InterPro" id="IPR052638">
    <property type="entry name" value="PiggyBac_TE-derived"/>
</dbReference>
<evidence type="ECO:0000313" key="1">
    <source>
        <dbReference type="EMBL" id="KRX99548.1"/>
    </source>
</evidence>
<dbReference type="PANTHER" id="PTHR47055:SF3">
    <property type="entry name" value="PHORBOL-ESTER_DAG-TYPE DOMAIN-CONTAINING PROTEIN"/>
    <property type="match status" value="1"/>
</dbReference>
<reference evidence="1 2" key="1">
    <citation type="submission" date="2015-01" db="EMBL/GenBank/DDBJ databases">
        <title>Evolution of Trichinella species and genotypes.</title>
        <authorList>
            <person name="Korhonen P.K."/>
            <person name="Edoardo P."/>
            <person name="Giuseppe L.R."/>
            <person name="Gasser R.B."/>
        </authorList>
    </citation>
    <scope>NUCLEOTIDE SEQUENCE [LARGE SCALE GENOMIC DNA]</scope>
    <source>
        <strain evidence="1">ISS141</strain>
    </source>
</reference>
<dbReference type="EMBL" id="JYDU01000014">
    <property type="protein sequence ID" value="KRX99548.1"/>
    <property type="molecule type" value="Genomic_DNA"/>
</dbReference>
<sequence>MSDRKRFYLSEHSTLIMTMLGGTANVRNNATFPSGCFCFVLVHMIRSRQVAMNGYENNLDEVTSEDVCGELDVTVVHDDYKSNSESIDALPVERTSWKRRTCFSSDLEKIEDIADESQRYALQKGVNFEVYVQDIMQFFGLILLRGNLLVPNENYFWSTEDDVCVSIVFKSMVPYYGHHRSRMFICGKPIRLGQQIWAMTFTSGYSYKLEFYSGVTGKTREPFGTRVIKRIQFTQHLLTQKNIKTKGILPMERNKIAKKWRGFLFTASVTEMPMFVVGMTAVWSHWLQITELTSQSGKQNVIQRSRRKELTYPCQTVVKNYNESLGGIDTMFVLLSSYQP</sequence>
<dbReference type="Proteomes" id="UP000054815">
    <property type="component" value="Unassembled WGS sequence"/>
</dbReference>
<organism evidence="1 2">
    <name type="scientific">Trichinella pseudospiralis</name>
    <name type="common">Parasitic roundworm</name>
    <dbReference type="NCBI Taxonomy" id="6337"/>
    <lineage>
        <taxon>Eukaryota</taxon>
        <taxon>Metazoa</taxon>
        <taxon>Ecdysozoa</taxon>
        <taxon>Nematoda</taxon>
        <taxon>Enoplea</taxon>
        <taxon>Dorylaimia</taxon>
        <taxon>Trichinellida</taxon>
        <taxon>Trichinellidae</taxon>
        <taxon>Trichinella</taxon>
    </lineage>
</organism>
<name>A0A0V0YHI0_TRIPS</name>
<gene>
    <name evidence="1" type="primary">PGBD3</name>
    <name evidence="1" type="ORF">T4E_8974</name>
</gene>
<dbReference type="STRING" id="6337.A0A0V0YHI0"/>
<comment type="caution">
    <text evidence="1">The sequence shown here is derived from an EMBL/GenBank/DDBJ whole genome shotgun (WGS) entry which is preliminary data.</text>
</comment>